<dbReference type="AlphaFoldDB" id="A0A931DDK3"/>
<dbReference type="EMBL" id="JADOTZ010000001">
    <property type="protein sequence ID" value="MBG6084848.1"/>
    <property type="molecule type" value="Genomic_DNA"/>
</dbReference>
<keyword evidence="4" id="KW-0472">Membrane</keyword>
<comment type="caution">
    <text evidence="6">The sequence shown here is derived from an EMBL/GenBank/DDBJ whole genome shotgun (WGS) entry which is preliminary data.</text>
</comment>
<keyword evidence="3" id="KW-1133">Transmembrane helix</keyword>
<evidence type="ECO:0000259" key="5">
    <source>
        <dbReference type="Pfam" id="PF13515"/>
    </source>
</evidence>
<keyword evidence="7" id="KW-1185">Reference proteome</keyword>
<gene>
    <name evidence="6" type="ORF">IW252_001615</name>
</gene>
<sequence>MGLTDHLGRSARFAKRRIVVGSLRVRSSVWKILQITLCAVGAYWVAEELLGHQGPLFAATSAMIALGFGHDTHLRRTVEVAAGCTLGILVGDLLLHAVGAGVWQAAVVVFISLTIARFIDSGTIFSTQLGLQSLLVVLLPAPDGGVFTRSLDAVVGGLAALLVALLTPRNPRHEPSRQLETLFDDLASVLRECATAARTGDSTLAWHALVLARGTQKKVDALPPVLRGAREIATMSPAYRGQRGELKRIARVAEQTDLAVRNVRVLARRMASAITHGAVGTNDAEALSTFMDSLADAIAPLKGSVAETSAAARSRAEHQARVDLADCAAQLDPREFGVTGMECESIVMILRPMMVDLMEAAGMEPEEARGYLPTL</sequence>
<dbReference type="Proteomes" id="UP000625033">
    <property type="component" value="Unassembled WGS sequence"/>
</dbReference>
<evidence type="ECO:0000313" key="7">
    <source>
        <dbReference type="Proteomes" id="UP000625033"/>
    </source>
</evidence>
<evidence type="ECO:0000256" key="1">
    <source>
        <dbReference type="ARBA" id="ARBA00004141"/>
    </source>
</evidence>
<evidence type="ECO:0000256" key="2">
    <source>
        <dbReference type="ARBA" id="ARBA00022692"/>
    </source>
</evidence>
<proteinExistence type="predicted"/>
<evidence type="ECO:0000256" key="3">
    <source>
        <dbReference type="ARBA" id="ARBA00022989"/>
    </source>
</evidence>
<dbReference type="InterPro" id="IPR049453">
    <property type="entry name" value="Memb_transporter_dom"/>
</dbReference>
<dbReference type="Pfam" id="PF13515">
    <property type="entry name" value="FUSC_2"/>
    <property type="match status" value="1"/>
</dbReference>
<keyword evidence="2" id="KW-0812">Transmembrane</keyword>
<reference evidence="6" key="1">
    <citation type="submission" date="2020-11" db="EMBL/GenBank/DDBJ databases">
        <title>Sequencing the genomes of 1000 actinobacteria strains.</title>
        <authorList>
            <person name="Klenk H.-P."/>
        </authorList>
    </citation>
    <scope>NUCLEOTIDE SEQUENCE</scope>
    <source>
        <strain evidence="6">DSM 26152</strain>
    </source>
</reference>
<comment type="subcellular location">
    <subcellularLocation>
        <location evidence="1">Membrane</location>
        <topology evidence="1">Multi-pass membrane protein</topology>
    </subcellularLocation>
</comment>
<evidence type="ECO:0000313" key="6">
    <source>
        <dbReference type="EMBL" id="MBG6084848.1"/>
    </source>
</evidence>
<accession>A0A931DDK3</accession>
<protein>
    <submittedName>
        <fullName evidence="6">Uncharacterized membrane protein YgaE (UPF0421/DUF939 family)</fullName>
    </submittedName>
</protein>
<evidence type="ECO:0000256" key="4">
    <source>
        <dbReference type="ARBA" id="ARBA00023136"/>
    </source>
</evidence>
<dbReference type="RefSeq" id="WP_196836098.1">
    <property type="nucleotide sequence ID" value="NZ_JADOTZ010000001.1"/>
</dbReference>
<organism evidence="6 7">
    <name type="scientific">Zhihengliuella flava</name>
    <dbReference type="NCBI Taxonomy" id="1285193"/>
    <lineage>
        <taxon>Bacteria</taxon>
        <taxon>Bacillati</taxon>
        <taxon>Actinomycetota</taxon>
        <taxon>Actinomycetes</taxon>
        <taxon>Micrococcales</taxon>
        <taxon>Micrococcaceae</taxon>
        <taxon>Zhihengliuella</taxon>
    </lineage>
</organism>
<dbReference type="GO" id="GO:0016020">
    <property type="term" value="C:membrane"/>
    <property type="evidence" value="ECO:0007669"/>
    <property type="project" value="UniProtKB-SubCell"/>
</dbReference>
<feature type="domain" description="Integral membrane bound transporter" evidence="5">
    <location>
        <begin position="44"/>
        <end position="163"/>
    </location>
</feature>
<name>A0A931DDK3_9MICC</name>